<dbReference type="Proteomes" id="UP001196980">
    <property type="component" value="Unassembled WGS sequence"/>
</dbReference>
<gene>
    <name evidence="9" type="ORF">HWQ67_14075</name>
</gene>
<dbReference type="InterPro" id="IPR049177">
    <property type="entry name" value="MgtC_SapB_SrpB_YhiD_N"/>
</dbReference>
<evidence type="ECO:0000256" key="5">
    <source>
        <dbReference type="ARBA" id="ARBA00022989"/>
    </source>
</evidence>
<evidence type="ECO:0000256" key="7">
    <source>
        <dbReference type="SAM" id="Phobius"/>
    </source>
</evidence>
<comment type="similarity">
    <text evidence="2">Belongs to the MgtC/SapB family.</text>
</comment>
<feature type="transmembrane region" description="Helical" evidence="7">
    <location>
        <begin position="38"/>
        <end position="57"/>
    </location>
</feature>
<evidence type="ECO:0000256" key="4">
    <source>
        <dbReference type="ARBA" id="ARBA00022692"/>
    </source>
</evidence>
<dbReference type="InterPro" id="IPR003416">
    <property type="entry name" value="MgtC/SapB/SrpB/YhiD_fam"/>
</dbReference>
<sequence length="235" mass="25725">MNDWSALSLQFGKLLLAAVLGGIIGFERESHGQAAGFRTYLVVSTGACLMMLLSLQIEAIYHSFDVSHSVVRLDPGRIASYAIAGMGFLGSGAIIKGKGSVRGLTTAAGLWIATGIGLSIGAGLIYQTLFATCVILVALYWVHPVRRLTPHRLYSIVTVKFAHDEDALAKLKTVLDEFPSVVVQSYSYEFDVASQVATYRIRIYSTSDKDWSEVVNRFLLIKTVKWVSWTESDVP</sequence>
<keyword evidence="6 7" id="KW-0472">Membrane</keyword>
<evidence type="ECO:0000313" key="9">
    <source>
        <dbReference type="EMBL" id="MBV6342709.1"/>
    </source>
</evidence>
<feature type="domain" description="MgtC/SapB/SrpB/YhiD N-terminal" evidence="8">
    <location>
        <begin position="14"/>
        <end position="147"/>
    </location>
</feature>
<keyword evidence="10" id="KW-1185">Reference proteome</keyword>
<keyword evidence="3" id="KW-1003">Cell membrane</keyword>
<keyword evidence="5 7" id="KW-1133">Transmembrane helix</keyword>
<keyword evidence="4 7" id="KW-0812">Transmembrane</keyword>
<evidence type="ECO:0000256" key="1">
    <source>
        <dbReference type="ARBA" id="ARBA00004651"/>
    </source>
</evidence>
<dbReference type="EMBL" id="JABXWD010000323">
    <property type="protein sequence ID" value="MBV6342709.1"/>
    <property type="molecule type" value="Genomic_DNA"/>
</dbReference>
<comment type="caution">
    <text evidence="9">The sequence shown here is derived from an EMBL/GenBank/DDBJ whole genome shotgun (WGS) entry which is preliminary data.</text>
</comment>
<dbReference type="PANTHER" id="PTHR33778">
    <property type="entry name" value="PROTEIN MGTC"/>
    <property type="match status" value="1"/>
</dbReference>
<protein>
    <submittedName>
        <fullName evidence="9">MgtC/SapB family protein</fullName>
    </submittedName>
</protein>
<feature type="transmembrane region" description="Helical" evidence="7">
    <location>
        <begin position="77"/>
        <end position="94"/>
    </location>
</feature>
<evidence type="ECO:0000259" key="8">
    <source>
        <dbReference type="Pfam" id="PF02308"/>
    </source>
</evidence>
<name>A0ABS6S1I5_9BACT</name>
<organism evidence="9 10">
    <name type="scientific">Candidatus Magnetobacterium casense</name>
    <dbReference type="NCBI Taxonomy" id="1455061"/>
    <lineage>
        <taxon>Bacteria</taxon>
        <taxon>Pseudomonadati</taxon>
        <taxon>Nitrospirota</taxon>
        <taxon>Thermodesulfovibrionia</taxon>
        <taxon>Thermodesulfovibrionales</taxon>
        <taxon>Candidatus Magnetobacteriaceae</taxon>
        <taxon>Candidatus Magnetobacterium</taxon>
    </lineage>
</organism>
<accession>A0ABS6S1I5</accession>
<feature type="transmembrane region" description="Helical" evidence="7">
    <location>
        <begin position="124"/>
        <end position="142"/>
    </location>
</feature>
<comment type="subcellular location">
    <subcellularLocation>
        <location evidence="1">Cell membrane</location>
        <topology evidence="1">Multi-pass membrane protein</topology>
    </subcellularLocation>
</comment>
<evidence type="ECO:0000313" key="10">
    <source>
        <dbReference type="Proteomes" id="UP001196980"/>
    </source>
</evidence>
<dbReference type="PANTHER" id="PTHR33778:SF1">
    <property type="entry name" value="MAGNESIUM TRANSPORTER YHID-RELATED"/>
    <property type="match status" value="1"/>
</dbReference>
<evidence type="ECO:0000256" key="2">
    <source>
        <dbReference type="ARBA" id="ARBA00009298"/>
    </source>
</evidence>
<reference evidence="9 10" key="1">
    <citation type="journal article" date="2020" name="J Geophys Res Biogeosci">
        <title>Magnetotaxis as an Adaptation to Enable Bacterial Shuttling of Microbial Sulfur and Sulfur Cycling Across Aquatic Oxic#Anoxic Interfaces.</title>
        <authorList>
            <person name="Li J."/>
            <person name="Liu P."/>
            <person name="Wang J."/>
            <person name="Roberts A.P."/>
            <person name="Pan Y."/>
        </authorList>
    </citation>
    <scope>NUCLEOTIDE SEQUENCE [LARGE SCALE GENOMIC DNA]</scope>
    <source>
        <strain evidence="9 10">MYR-1_YQ</strain>
    </source>
</reference>
<evidence type="ECO:0000256" key="6">
    <source>
        <dbReference type="ARBA" id="ARBA00023136"/>
    </source>
</evidence>
<feature type="transmembrane region" description="Helical" evidence="7">
    <location>
        <begin position="6"/>
        <end position="26"/>
    </location>
</feature>
<proteinExistence type="inferred from homology"/>
<dbReference type="RefSeq" id="WP_218253323.1">
    <property type="nucleotide sequence ID" value="NZ_JABXWD010000323.1"/>
</dbReference>
<evidence type="ECO:0000256" key="3">
    <source>
        <dbReference type="ARBA" id="ARBA00022475"/>
    </source>
</evidence>
<dbReference type="Pfam" id="PF02308">
    <property type="entry name" value="MgtC"/>
    <property type="match status" value="1"/>
</dbReference>